<dbReference type="Pfam" id="PF01575">
    <property type="entry name" value="MaoC_dehydratas"/>
    <property type="match status" value="1"/>
</dbReference>
<protein>
    <submittedName>
        <fullName evidence="3">Acyl dehydratase</fullName>
    </submittedName>
</protein>
<dbReference type="GO" id="GO:0006635">
    <property type="term" value="P:fatty acid beta-oxidation"/>
    <property type="evidence" value="ECO:0007669"/>
    <property type="project" value="TreeGrafter"/>
</dbReference>
<proteinExistence type="predicted"/>
<keyword evidence="4" id="KW-1185">Reference proteome</keyword>
<name>A0A1H6NGZ5_9RHOB</name>
<dbReference type="GO" id="GO:0003857">
    <property type="term" value="F:(3S)-3-hydroxyacyl-CoA dehydrogenase (NAD+) activity"/>
    <property type="evidence" value="ECO:0007669"/>
    <property type="project" value="TreeGrafter"/>
</dbReference>
<dbReference type="AlphaFoldDB" id="A0A1H6NGZ5"/>
<evidence type="ECO:0000313" key="3">
    <source>
        <dbReference type="EMBL" id="SEI12195.1"/>
    </source>
</evidence>
<dbReference type="Pfam" id="PF22622">
    <property type="entry name" value="MFE-2_hydrat-2_N"/>
    <property type="match status" value="1"/>
</dbReference>
<dbReference type="EMBL" id="FNXG01000008">
    <property type="protein sequence ID" value="SEI12195.1"/>
    <property type="molecule type" value="Genomic_DNA"/>
</dbReference>
<dbReference type="CDD" id="cd03448">
    <property type="entry name" value="HDE_HSD"/>
    <property type="match status" value="1"/>
</dbReference>
<sequence length="287" mass="30472">MAILPEKALAVRVPELAQQYTHRDTILYALGIGIGHDATDPGQLGFVYEKGLKAVPTMAVVLGETMDWVHDPDLGIDVTQSLHGEERVILHRPLAPAGSVVGQTRVIGLADKGAGRGALVHSRKELRDADTGELIATTQRTAFARADGGFGGVHGEIPAALPPVPDRAPDLSCDLPTVPQAALIYRLSGDRIPLHADPAIARAAGFDRPILHGLCSLGIACHAILRLVCDHDPARIAEIGCRFSAPGFPGETLRVELWCEGRAVHFRALVAERGVTVIDNGHATLRG</sequence>
<dbReference type="PANTHER" id="PTHR13078:SF56">
    <property type="entry name" value="PEROXISOMAL MULTIFUNCTIONAL ENZYME TYPE 2"/>
    <property type="match status" value="1"/>
</dbReference>
<dbReference type="STRING" id="65735.SAMN04488075_3074"/>
<evidence type="ECO:0000259" key="1">
    <source>
        <dbReference type="Pfam" id="PF01575"/>
    </source>
</evidence>
<dbReference type="InterPro" id="IPR002539">
    <property type="entry name" value="MaoC-like_dom"/>
</dbReference>
<evidence type="ECO:0000313" key="4">
    <source>
        <dbReference type="Proteomes" id="UP000199125"/>
    </source>
</evidence>
<feature type="domain" description="MaoC-like" evidence="1">
    <location>
        <begin position="164"/>
        <end position="279"/>
    </location>
</feature>
<evidence type="ECO:0000259" key="2">
    <source>
        <dbReference type="Pfam" id="PF22622"/>
    </source>
</evidence>
<dbReference type="InterPro" id="IPR054357">
    <property type="entry name" value="MFE-2_N"/>
</dbReference>
<dbReference type="Proteomes" id="UP000199125">
    <property type="component" value="Unassembled WGS sequence"/>
</dbReference>
<dbReference type="RefSeq" id="WP_090849009.1">
    <property type="nucleotide sequence ID" value="NZ_FNXG01000008.1"/>
</dbReference>
<dbReference type="PANTHER" id="PTHR13078">
    <property type="entry name" value="PEROXISOMAL MULTIFUNCTIONAL ENZYME TYPE 2-RELATED"/>
    <property type="match status" value="1"/>
</dbReference>
<gene>
    <name evidence="3" type="ORF">SAMN04488075_3074</name>
</gene>
<organism evidence="3 4">
    <name type="scientific">Paracoccus alkenifer</name>
    <dbReference type="NCBI Taxonomy" id="65735"/>
    <lineage>
        <taxon>Bacteria</taxon>
        <taxon>Pseudomonadati</taxon>
        <taxon>Pseudomonadota</taxon>
        <taxon>Alphaproteobacteria</taxon>
        <taxon>Rhodobacterales</taxon>
        <taxon>Paracoccaceae</taxon>
        <taxon>Paracoccus</taxon>
    </lineage>
</organism>
<dbReference type="InterPro" id="IPR029069">
    <property type="entry name" value="HotDog_dom_sf"/>
</dbReference>
<dbReference type="OrthoDB" id="5522043at2"/>
<dbReference type="SUPFAM" id="SSF54637">
    <property type="entry name" value="Thioesterase/thiol ester dehydrase-isomerase"/>
    <property type="match status" value="2"/>
</dbReference>
<dbReference type="GO" id="GO:0044594">
    <property type="term" value="F:17-beta-hydroxysteroid dehydrogenase (NAD+) activity"/>
    <property type="evidence" value="ECO:0007669"/>
    <property type="project" value="TreeGrafter"/>
</dbReference>
<accession>A0A1H6NGZ5</accession>
<dbReference type="Gene3D" id="3.10.129.10">
    <property type="entry name" value="Hotdog Thioesterase"/>
    <property type="match status" value="1"/>
</dbReference>
<reference evidence="4" key="1">
    <citation type="submission" date="2016-10" db="EMBL/GenBank/DDBJ databases">
        <authorList>
            <person name="Varghese N."/>
            <person name="Submissions S."/>
        </authorList>
    </citation>
    <scope>NUCLEOTIDE SEQUENCE [LARGE SCALE GENOMIC DNA]</scope>
    <source>
        <strain evidence="4">DSM 11593</strain>
    </source>
</reference>
<feature type="domain" description="Peroxisomal multifunctional enzyme type 2-like N-terminal" evidence="2">
    <location>
        <begin position="19"/>
        <end position="145"/>
    </location>
</feature>
<dbReference type="GO" id="GO:0004300">
    <property type="term" value="F:enoyl-CoA hydratase activity"/>
    <property type="evidence" value="ECO:0007669"/>
    <property type="project" value="TreeGrafter"/>
</dbReference>